<sequence length="325" mass="35413">MFYISIVVVLIFIVVVLKFLTKPSPKSLKSRHVVITGGSSGIGKAVAVLAARKGANVTIIARNIEKLEAAKKEIESQTANQIVTTISVDVSDKEAIEEKILEIEKSVGPVFMLVNCAGLAICGKLEEMTKKDINQLINVNLLGTIYPIQALLPRFKERQEGIVVLTGSVVSLMGLFGYSIYSSCKFALRGLAESLYQELKLYNVSVTLALPPDTDTPGFETENKSKPKETKLLSESGGLLAPEAVAQKLMDDALRGHFFSHVGLEGFIVTTLCIGMSPFCSLVDVAIEATLLGPLRLIAAFYVKHFEGIIFKCSMEKKNNQKKEE</sequence>
<keyword evidence="8" id="KW-0560">Oxidoreductase</keyword>
<keyword evidence="13" id="KW-1133">Transmembrane helix</keyword>
<reference evidence="14" key="1">
    <citation type="submission" date="2022-01" db="EMBL/GenBank/DDBJ databases">
        <authorList>
            <person name="King R."/>
        </authorList>
    </citation>
    <scope>NUCLEOTIDE SEQUENCE</scope>
</reference>
<dbReference type="PANTHER" id="PTHR43550:SF3">
    <property type="entry name" value="3-KETODIHYDROSPHINGOSINE REDUCTASE"/>
    <property type="match status" value="1"/>
</dbReference>
<evidence type="ECO:0000256" key="8">
    <source>
        <dbReference type="ARBA" id="ARBA00023002"/>
    </source>
</evidence>
<evidence type="ECO:0000256" key="12">
    <source>
        <dbReference type="ARBA" id="ARBA00048930"/>
    </source>
</evidence>
<evidence type="ECO:0000256" key="1">
    <source>
        <dbReference type="ARBA" id="ARBA00004240"/>
    </source>
</evidence>
<feature type="transmembrane region" description="Helical" evidence="13">
    <location>
        <begin position="6"/>
        <end position="21"/>
    </location>
</feature>
<dbReference type="GO" id="GO:0006666">
    <property type="term" value="P:3-keto-sphinganine metabolic process"/>
    <property type="evidence" value="ECO:0007669"/>
    <property type="project" value="InterPro"/>
</dbReference>
<keyword evidence="13" id="KW-0812">Transmembrane</keyword>
<evidence type="ECO:0000256" key="11">
    <source>
        <dbReference type="ARBA" id="ARBA00044737"/>
    </source>
</evidence>
<comment type="pathway">
    <text evidence="3">Sphingolipid metabolism.</text>
</comment>
<feature type="transmembrane region" description="Helical" evidence="13">
    <location>
        <begin position="162"/>
        <end position="181"/>
    </location>
</feature>
<dbReference type="GO" id="GO:0005789">
    <property type="term" value="C:endoplasmic reticulum membrane"/>
    <property type="evidence" value="ECO:0007669"/>
    <property type="project" value="TreeGrafter"/>
</dbReference>
<comment type="function">
    <text evidence="11">Catalyzes the reduction of 3'-oxosphinganine (3-ketodihydrosphingosine/KDS) to sphinganine (dihydrosphingosine/DHS), the second step of de novo sphingolipid biosynthesis.</text>
</comment>
<keyword evidence="5" id="KW-0256">Endoplasmic reticulum</keyword>
<dbReference type="InterPro" id="IPR036291">
    <property type="entry name" value="NAD(P)-bd_dom_sf"/>
</dbReference>
<evidence type="ECO:0000256" key="2">
    <source>
        <dbReference type="ARBA" id="ARBA00004760"/>
    </source>
</evidence>
<dbReference type="FunFam" id="3.40.50.720:FF:000165">
    <property type="entry name" value="3-ketodihydrosphingosine reductase"/>
    <property type="match status" value="1"/>
</dbReference>
<evidence type="ECO:0000313" key="14">
    <source>
        <dbReference type="EMBL" id="CAG9768201.1"/>
    </source>
</evidence>
<dbReference type="PANTHER" id="PTHR43550">
    <property type="entry name" value="3-KETODIHYDROSPHINGOSINE REDUCTASE"/>
    <property type="match status" value="1"/>
</dbReference>
<evidence type="ECO:0000313" key="15">
    <source>
        <dbReference type="Proteomes" id="UP001152799"/>
    </source>
</evidence>
<evidence type="ECO:0000256" key="5">
    <source>
        <dbReference type="ARBA" id="ARBA00022824"/>
    </source>
</evidence>
<evidence type="ECO:0000256" key="10">
    <source>
        <dbReference type="ARBA" id="ARBA00026112"/>
    </source>
</evidence>
<keyword evidence="6" id="KW-0521">NADP</keyword>
<dbReference type="Proteomes" id="UP001152799">
    <property type="component" value="Chromosome 4"/>
</dbReference>
<dbReference type="Pfam" id="PF00106">
    <property type="entry name" value="adh_short"/>
    <property type="match status" value="1"/>
</dbReference>
<evidence type="ECO:0000256" key="7">
    <source>
        <dbReference type="ARBA" id="ARBA00022919"/>
    </source>
</evidence>
<evidence type="ECO:0000256" key="3">
    <source>
        <dbReference type="ARBA" id="ARBA00004991"/>
    </source>
</evidence>
<dbReference type="SUPFAM" id="SSF51735">
    <property type="entry name" value="NAD(P)-binding Rossmann-fold domains"/>
    <property type="match status" value="1"/>
</dbReference>
<protein>
    <recommendedName>
        <fullName evidence="10">3-dehydrosphinganine reductase</fullName>
        <ecNumber evidence="10">1.1.1.102</ecNumber>
    </recommendedName>
</protein>
<keyword evidence="7" id="KW-0746">Sphingolipid metabolism</keyword>
<comment type="subcellular location">
    <subcellularLocation>
        <location evidence="1">Endoplasmic reticulum</location>
    </subcellularLocation>
</comment>
<comment type="catalytic activity">
    <reaction evidence="12">
        <text>sphinganine + NADP(+) = 3-oxosphinganine + NADPH + H(+)</text>
        <dbReference type="Rhea" id="RHEA:22640"/>
        <dbReference type="ChEBI" id="CHEBI:15378"/>
        <dbReference type="ChEBI" id="CHEBI:57783"/>
        <dbReference type="ChEBI" id="CHEBI:57817"/>
        <dbReference type="ChEBI" id="CHEBI:58299"/>
        <dbReference type="ChEBI" id="CHEBI:58349"/>
        <dbReference type="EC" id="1.1.1.102"/>
    </reaction>
    <physiologicalReaction direction="right-to-left" evidence="12">
        <dbReference type="Rhea" id="RHEA:22642"/>
    </physiologicalReaction>
</comment>
<comment type="pathway">
    <text evidence="2">Lipid metabolism; sphingolipid metabolism.</text>
</comment>
<accession>A0A9N9QJT1</accession>
<dbReference type="OrthoDB" id="37659at2759"/>
<keyword evidence="15" id="KW-1185">Reference proteome</keyword>
<dbReference type="PRINTS" id="PR00081">
    <property type="entry name" value="GDHRDH"/>
</dbReference>
<keyword evidence="9" id="KW-0443">Lipid metabolism</keyword>
<gene>
    <name evidence="14" type="ORF">CEUTPL_LOCUS8748</name>
</gene>
<dbReference type="CDD" id="cd08939">
    <property type="entry name" value="KDSR-like_SDR_c"/>
    <property type="match status" value="1"/>
</dbReference>
<evidence type="ECO:0000256" key="9">
    <source>
        <dbReference type="ARBA" id="ARBA00023098"/>
    </source>
</evidence>
<dbReference type="Gene3D" id="3.40.50.720">
    <property type="entry name" value="NAD(P)-binding Rossmann-like Domain"/>
    <property type="match status" value="1"/>
</dbReference>
<dbReference type="EMBL" id="OU892280">
    <property type="protein sequence ID" value="CAG9768201.1"/>
    <property type="molecule type" value="Genomic_DNA"/>
</dbReference>
<name>A0A9N9QJT1_9CUCU</name>
<proteinExistence type="inferred from homology"/>
<dbReference type="InterPro" id="IPR045022">
    <property type="entry name" value="KDSR-like"/>
</dbReference>
<comment type="similarity">
    <text evidence="4">Belongs to the short-chain dehydrogenases/reductases (SDR) family.</text>
</comment>
<dbReference type="EC" id="1.1.1.102" evidence="10"/>
<dbReference type="AlphaFoldDB" id="A0A9N9QJT1"/>
<dbReference type="GO" id="GO:0030148">
    <property type="term" value="P:sphingolipid biosynthetic process"/>
    <property type="evidence" value="ECO:0007669"/>
    <property type="project" value="InterPro"/>
</dbReference>
<evidence type="ECO:0000256" key="6">
    <source>
        <dbReference type="ARBA" id="ARBA00022857"/>
    </source>
</evidence>
<dbReference type="GO" id="GO:0047560">
    <property type="term" value="F:3-dehydrosphinganine reductase activity"/>
    <property type="evidence" value="ECO:0007669"/>
    <property type="project" value="UniProtKB-EC"/>
</dbReference>
<keyword evidence="13" id="KW-0472">Membrane</keyword>
<evidence type="ECO:0000256" key="13">
    <source>
        <dbReference type="SAM" id="Phobius"/>
    </source>
</evidence>
<dbReference type="InterPro" id="IPR002347">
    <property type="entry name" value="SDR_fam"/>
</dbReference>
<evidence type="ECO:0000256" key="4">
    <source>
        <dbReference type="ARBA" id="ARBA00006484"/>
    </source>
</evidence>
<organism evidence="14 15">
    <name type="scientific">Ceutorhynchus assimilis</name>
    <name type="common">cabbage seed weevil</name>
    <dbReference type="NCBI Taxonomy" id="467358"/>
    <lineage>
        <taxon>Eukaryota</taxon>
        <taxon>Metazoa</taxon>
        <taxon>Ecdysozoa</taxon>
        <taxon>Arthropoda</taxon>
        <taxon>Hexapoda</taxon>
        <taxon>Insecta</taxon>
        <taxon>Pterygota</taxon>
        <taxon>Neoptera</taxon>
        <taxon>Endopterygota</taxon>
        <taxon>Coleoptera</taxon>
        <taxon>Polyphaga</taxon>
        <taxon>Cucujiformia</taxon>
        <taxon>Curculionidae</taxon>
        <taxon>Ceutorhynchinae</taxon>
        <taxon>Ceutorhynchus</taxon>
    </lineage>
</organism>